<name>A0ABV5SF43_9ACTN</name>
<reference evidence="1 2" key="1">
    <citation type="submission" date="2024-09" db="EMBL/GenBank/DDBJ databases">
        <authorList>
            <person name="Sun Q."/>
            <person name="Mori K."/>
        </authorList>
    </citation>
    <scope>NUCLEOTIDE SEQUENCE [LARGE SCALE GENOMIC DNA]</scope>
    <source>
        <strain evidence="1 2">JCM 3143</strain>
    </source>
</reference>
<keyword evidence="2" id="KW-1185">Reference proteome</keyword>
<comment type="caution">
    <text evidence="1">The sequence shown here is derived from an EMBL/GenBank/DDBJ whole genome shotgun (WGS) entry which is preliminary data.</text>
</comment>
<accession>A0ABV5SF43</accession>
<gene>
    <name evidence="1" type="ORF">ACFFSA_45065</name>
</gene>
<evidence type="ECO:0000313" key="2">
    <source>
        <dbReference type="Proteomes" id="UP001589532"/>
    </source>
</evidence>
<dbReference type="Proteomes" id="UP001589532">
    <property type="component" value="Unassembled WGS sequence"/>
</dbReference>
<evidence type="ECO:0000313" key="1">
    <source>
        <dbReference type="EMBL" id="MFB9630290.1"/>
    </source>
</evidence>
<dbReference type="RefSeq" id="WP_344988053.1">
    <property type="nucleotide sequence ID" value="NZ_BAAAXV010000002.1"/>
</dbReference>
<sequence>MTTARTVSFDLHDVYRQAYLVDGYDELPVMENRPEHSAGMIRVAVADGKALLITGLYSGPVASR</sequence>
<organism evidence="1 2">
    <name type="scientific">Nonomuraea helvata</name>
    <dbReference type="NCBI Taxonomy" id="37484"/>
    <lineage>
        <taxon>Bacteria</taxon>
        <taxon>Bacillati</taxon>
        <taxon>Actinomycetota</taxon>
        <taxon>Actinomycetes</taxon>
        <taxon>Streptosporangiales</taxon>
        <taxon>Streptosporangiaceae</taxon>
        <taxon>Nonomuraea</taxon>
    </lineage>
</organism>
<protein>
    <submittedName>
        <fullName evidence="1">Uncharacterized protein</fullName>
    </submittedName>
</protein>
<dbReference type="EMBL" id="JBHMBW010000094">
    <property type="protein sequence ID" value="MFB9630290.1"/>
    <property type="molecule type" value="Genomic_DNA"/>
</dbReference>
<proteinExistence type="predicted"/>